<gene>
    <name evidence="4" type="ORF">EV190_104241</name>
</gene>
<dbReference type="EMBL" id="SNYN01000004">
    <property type="protein sequence ID" value="TDQ53451.1"/>
    <property type="molecule type" value="Genomic_DNA"/>
</dbReference>
<dbReference type="SUPFAM" id="SSF55729">
    <property type="entry name" value="Acyl-CoA N-acyltransferases (Nat)"/>
    <property type="match status" value="1"/>
</dbReference>
<dbReference type="RefSeq" id="WP_133740956.1">
    <property type="nucleotide sequence ID" value="NZ_SNYN01000004.1"/>
</dbReference>
<feature type="domain" description="N-acetyltransferase" evidence="3">
    <location>
        <begin position="22"/>
        <end position="163"/>
    </location>
</feature>
<dbReference type="GO" id="GO:0016747">
    <property type="term" value="F:acyltransferase activity, transferring groups other than amino-acyl groups"/>
    <property type="evidence" value="ECO:0007669"/>
    <property type="project" value="InterPro"/>
</dbReference>
<dbReference type="Gene3D" id="3.40.630.30">
    <property type="match status" value="1"/>
</dbReference>
<dbReference type="InterPro" id="IPR050832">
    <property type="entry name" value="Bact_Acetyltransf"/>
</dbReference>
<dbReference type="InterPro" id="IPR016181">
    <property type="entry name" value="Acyl_CoA_acyltransferase"/>
</dbReference>
<keyword evidence="2" id="KW-0012">Acyltransferase</keyword>
<evidence type="ECO:0000313" key="5">
    <source>
        <dbReference type="Proteomes" id="UP000295281"/>
    </source>
</evidence>
<dbReference type="InterPro" id="IPR000182">
    <property type="entry name" value="GNAT_dom"/>
</dbReference>
<evidence type="ECO:0000256" key="2">
    <source>
        <dbReference type="ARBA" id="ARBA00023315"/>
    </source>
</evidence>
<evidence type="ECO:0000256" key="1">
    <source>
        <dbReference type="ARBA" id="ARBA00022679"/>
    </source>
</evidence>
<evidence type="ECO:0000259" key="3">
    <source>
        <dbReference type="PROSITE" id="PS51186"/>
    </source>
</evidence>
<dbReference type="Pfam" id="PF00583">
    <property type="entry name" value="Acetyltransf_1"/>
    <property type="match status" value="1"/>
</dbReference>
<dbReference type="Proteomes" id="UP000295281">
    <property type="component" value="Unassembled WGS sequence"/>
</dbReference>
<dbReference type="CDD" id="cd04301">
    <property type="entry name" value="NAT_SF"/>
    <property type="match status" value="1"/>
</dbReference>
<keyword evidence="5" id="KW-1185">Reference proteome</keyword>
<dbReference type="PANTHER" id="PTHR43877:SF2">
    <property type="entry name" value="AMINOALKYLPHOSPHONATE N-ACETYLTRANSFERASE-RELATED"/>
    <property type="match status" value="1"/>
</dbReference>
<protein>
    <submittedName>
        <fullName evidence="4">Acetyltransferase (GNAT) family protein</fullName>
    </submittedName>
</protein>
<comment type="caution">
    <text evidence="4">The sequence shown here is derived from an EMBL/GenBank/DDBJ whole genome shotgun (WGS) entry which is preliminary data.</text>
</comment>
<evidence type="ECO:0000313" key="4">
    <source>
        <dbReference type="EMBL" id="TDQ53451.1"/>
    </source>
</evidence>
<organism evidence="4 5">
    <name type="scientific">Actinorugispora endophytica</name>
    <dbReference type="NCBI Taxonomy" id="1605990"/>
    <lineage>
        <taxon>Bacteria</taxon>
        <taxon>Bacillati</taxon>
        <taxon>Actinomycetota</taxon>
        <taxon>Actinomycetes</taxon>
        <taxon>Streptosporangiales</taxon>
        <taxon>Nocardiopsidaceae</taxon>
        <taxon>Actinorugispora</taxon>
    </lineage>
</organism>
<sequence>MRASTTDWAIAPVPPDHPDAAAVLRRYTADVAGRYYGRPATEEEVDAAIAGDPSDDLAPPDGLFLLARGRDGVAGCVGVRRVDAGTAELRRLFVSAEARGSGCGSALVAAAEQAARGLGAATIRLDTRRDLVEARSLYARRGYTEVPPFNDGPYADHWYAKRL</sequence>
<proteinExistence type="predicted"/>
<name>A0A4R6V3V8_9ACTN</name>
<dbReference type="OrthoDB" id="70840at2"/>
<dbReference type="PROSITE" id="PS51186">
    <property type="entry name" value="GNAT"/>
    <property type="match status" value="1"/>
</dbReference>
<keyword evidence="1 4" id="KW-0808">Transferase</keyword>
<accession>A0A4R6V3V8</accession>
<dbReference type="PANTHER" id="PTHR43877">
    <property type="entry name" value="AMINOALKYLPHOSPHONATE N-ACETYLTRANSFERASE-RELATED-RELATED"/>
    <property type="match status" value="1"/>
</dbReference>
<dbReference type="AlphaFoldDB" id="A0A4R6V3V8"/>
<reference evidence="4 5" key="1">
    <citation type="submission" date="2019-03" db="EMBL/GenBank/DDBJ databases">
        <title>Genomic Encyclopedia of Type Strains, Phase IV (KMG-IV): sequencing the most valuable type-strain genomes for metagenomic binning, comparative biology and taxonomic classification.</title>
        <authorList>
            <person name="Goeker M."/>
        </authorList>
    </citation>
    <scope>NUCLEOTIDE SEQUENCE [LARGE SCALE GENOMIC DNA]</scope>
    <source>
        <strain evidence="4 5">DSM 46770</strain>
    </source>
</reference>